<dbReference type="EMBL" id="JBHUHQ010000002">
    <property type="protein sequence ID" value="MFD2042701.1"/>
    <property type="molecule type" value="Genomic_DNA"/>
</dbReference>
<dbReference type="InterPro" id="IPR021324">
    <property type="entry name" value="DUF2929"/>
</dbReference>
<keyword evidence="1" id="KW-1133">Transmembrane helix</keyword>
<dbReference type="RefSeq" id="WP_377554244.1">
    <property type="nucleotide sequence ID" value="NZ_JBHUMI010000003.1"/>
</dbReference>
<comment type="caution">
    <text evidence="2">The sequence shown here is derived from an EMBL/GenBank/DDBJ whole genome shotgun (WGS) entry which is preliminary data.</text>
</comment>
<accession>A0ABW4VVJ6</accession>
<feature type="transmembrane region" description="Helical" evidence="1">
    <location>
        <begin position="35"/>
        <end position="53"/>
    </location>
</feature>
<dbReference type="Proteomes" id="UP001597383">
    <property type="component" value="Unassembled WGS sequence"/>
</dbReference>
<keyword evidence="1" id="KW-0812">Transmembrane</keyword>
<evidence type="ECO:0000313" key="3">
    <source>
        <dbReference type="Proteomes" id="UP001597383"/>
    </source>
</evidence>
<reference evidence="3" key="1">
    <citation type="journal article" date="2019" name="Int. J. Syst. Evol. Microbiol.">
        <title>The Global Catalogue of Microorganisms (GCM) 10K type strain sequencing project: providing services to taxonomists for standard genome sequencing and annotation.</title>
        <authorList>
            <consortium name="The Broad Institute Genomics Platform"/>
            <consortium name="The Broad Institute Genome Sequencing Center for Infectious Disease"/>
            <person name="Wu L."/>
            <person name="Ma J."/>
        </authorList>
    </citation>
    <scope>NUCLEOTIDE SEQUENCE [LARGE SCALE GENOMIC DNA]</scope>
    <source>
        <strain evidence="3">R28</strain>
    </source>
</reference>
<evidence type="ECO:0000313" key="2">
    <source>
        <dbReference type="EMBL" id="MFD2042701.1"/>
    </source>
</evidence>
<protein>
    <submittedName>
        <fullName evidence="2">DUF2929 family protein</fullName>
    </submittedName>
</protein>
<gene>
    <name evidence="2" type="ORF">ACFSJF_00060</name>
</gene>
<proteinExistence type="predicted"/>
<keyword evidence="1" id="KW-0472">Membrane</keyword>
<keyword evidence="3" id="KW-1185">Reference proteome</keyword>
<name>A0ABW4VVJ6_9BACI</name>
<dbReference type="Pfam" id="PF11151">
    <property type="entry name" value="DUF2929"/>
    <property type="match status" value="1"/>
</dbReference>
<evidence type="ECO:0000256" key="1">
    <source>
        <dbReference type="SAM" id="Phobius"/>
    </source>
</evidence>
<sequence>MRYLMTIIWAVLIGSVISYVLSSMAGDAFPLMDTLVLSAIIAIAIFVLGDGILKAKSE</sequence>
<organism evidence="2 3">
    <name type="scientific">Ornithinibacillus salinisoli</name>
    <dbReference type="NCBI Taxonomy" id="1848459"/>
    <lineage>
        <taxon>Bacteria</taxon>
        <taxon>Bacillati</taxon>
        <taxon>Bacillota</taxon>
        <taxon>Bacilli</taxon>
        <taxon>Bacillales</taxon>
        <taxon>Bacillaceae</taxon>
        <taxon>Ornithinibacillus</taxon>
    </lineage>
</organism>